<gene>
    <name evidence="3" type="ORF">THSYN_23400</name>
</gene>
<keyword evidence="4" id="KW-1185">Reference proteome</keyword>
<sequence>MFDSLKVQGFRAFNSFELPGLTRVNLLVGKNNAGKTSLLDAVEMAALGGRISSLLGSLARRGEVSFESVDEQVRRDLGVCHLFWGHRIQENAYFEVTACTGSIERKVRCEVQRSQREQNQLYLLAMQPDPGPPLDIVLIGPDNPNGIPDLPLSARGSVPEYRRSGTSPHLLGQANVWFLDTAGVDLNVLRALWDPLVLTPEEEKVIFAIRMLEPTIERLAFTGHPTSSESAAFVKLTGEVQRIPLGSLGDGIKRLLAQAICLARAAGGVLLIDEIDTGLHYTTLEAMWRFVIESARRLDVQVFATSHSGDCIRALAWLQTDAPELAADISVHRIDRTATAAVRYSAADIEIAARHHIEVRG</sequence>
<dbReference type="InterPro" id="IPR027417">
    <property type="entry name" value="P-loop_NTPase"/>
</dbReference>
<name>A0A2K8UDE6_9GAMM</name>
<evidence type="ECO:0000313" key="3">
    <source>
        <dbReference type="EMBL" id="AUB83602.1"/>
    </source>
</evidence>
<feature type="domain" description="ATPase AAA-type core" evidence="1">
    <location>
        <begin position="241"/>
        <end position="308"/>
    </location>
</feature>
<dbReference type="AlphaFoldDB" id="A0A2K8UDE6"/>
<dbReference type="GO" id="GO:0005524">
    <property type="term" value="F:ATP binding"/>
    <property type="evidence" value="ECO:0007669"/>
    <property type="project" value="InterPro"/>
</dbReference>
<dbReference type="InterPro" id="IPR038729">
    <property type="entry name" value="Rad50/SbcC_AAA"/>
</dbReference>
<evidence type="ECO:0000259" key="2">
    <source>
        <dbReference type="Pfam" id="PF13476"/>
    </source>
</evidence>
<dbReference type="EMBL" id="CP020370">
    <property type="protein sequence ID" value="AUB83602.1"/>
    <property type="molecule type" value="Genomic_DNA"/>
</dbReference>
<dbReference type="GO" id="GO:0006302">
    <property type="term" value="P:double-strand break repair"/>
    <property type="evidence" value="ECO:0007669"/>
    <property type="project" value="InterPro"/>
</dbReference>
<dbReference type="PANTHER" id="PTHR32182">
    <property type="entry name" value="DNA REPLICATION AND REPAIR PROTEIN RECF"/>
    <property type="match status" value="1"/>
</dbReference>
<feature type="domain" description="Rad50/SbcC-type AAA" evidence="2">
    <location>
        <begin position="4"/>
        <end position="77"/>
    </location>
</feature>
<dbReference type="Pfam" id="PF13476">
    <property type="entry name" value="AAA_23"/>
    <property type="match status" value="1"/>
</dbReference>
<dbReference type="Proteomes" id="UP000232638">
    <property type="component" value="Chromosome"/>
</dbReference>
<dbReference type="Gene3D" id="3.40.50.300">
    <property type="entry name" value="P-loop containing nucleotide triphosphate hydrolases"/>
    <property type="match status" value="2"/>
</dbReference>
<evidence type="ECO:0000259" key="1">
    <source>
        <dbReference type="Pfam" id="PF13304"/>
    </source>
</evidence>
<evidence type="ECO:0008006" key="5">
    <source>
        <dbReference type="Google" id="ProtNLM"/>
    </source>
</evidence>
<dbReference type="KEGG" id="tsy:THSYN_23400"/>
<reference evidence="3 4" key="1">
    <citation type="submission" date="2017-03" db="EMBL/GenBank/DDBJ databases">
        <title>Complete genome sequence of Candidatus 'Thiodictyon syntrophicum' sp. nov. strain Cad16T, a photolithoautotroph purple sulfur bacterium isolated from an alpine meromictic lake.</title>
        <authorList>
            <person name="Luedin S.M."/>
            <person name="Pothier J.F."/>
            <person name="Danza F."/>
            <person name="Storelli N."/>
            <person name="Wittwer M."/>
            <person name="Tonolla M."/>
        </authorList>
    </citation>
    <scope>NUCLEOTIDE SEQUENCE [LARGE SCALE GENOMIC DNA]</scope>
    <source>
        <strain evidence="3 4">Cad16T</strain>
    </source>
</reference>
<dbReference type="RefSeq" id="WP_100921287.1">
    <property type="nucleotide sequence ID" value="NZ_CP020370.1"/>
</dbReference>
<proteinExistence type="predicted"/>
<protein>
    <recommendedName>
        <fullName evidence="5">ATPase AAA-type core domain-containing protein</fullName>
    </recommendedName>
</protein>
<dbReference type="GO" id="GO:0000731">
    <property type="term" value="P:DNA synthesis involved in DNA repair"/>
    <property type="evidence" value="ECO:0007669"/>
    <property type="project" value="TreeGrafter"/>
</dbReference>
<dbReference type="PANTHER" id="PTHR32182:SF0">
    <property type="entry name" value="DNA REPLICATION AND REPAIR PROTEIN RECF"/>
    <property type="match status" value="1"/>
</dbReference>
<dbReference type="Pfam" id="PF13304">
    <property type="entry name" value="AAA_21"/>
    <property type="match status" value="1"/>
</dbReference>
<dbReference type="InterPro" id="IPR003959">
    <property type="entry name" value="ATPase_AAA_core"/>
</dbReference>
<dbReference type="SUPFAM" id="SSF52540">
    <property type="entry name" value="P-loop containing nucleoside triphosphate hydrolases"/>
    <property type="match status" value="1"/>
</dbReference>
<organism evidence="3 4">
    <name type="scientific">Candidatus Thiodictyon syntrophicum</name>
    <dbReference type="NCBI Taxonomy" id="1166950"/>
    <lineage>
        <taxon>Bacteria</taxon>
        <taxon>Pseudomonadati</taxon>
        <taxon>Pseudomonadota</taxon>
        <taxon>Gammaproteobacteria</taxon>
        <taxon>Chromatiales</taxon>
        <taxon>Chromatiaceae</taxon>
        <taxon>Thiodictyon</taxon>
    </lineage>
</organism>
<dbReference type="OrthoDB" id="3322489at2"/>
<dbReference type="GO" id="GO:0016887">
    <property type="term" value="F:ATP hydrolysis activity"/>
    <property type="evidence" value="ECO:0007669"/>
    <property type="project" value="InterPro"/>
</dbReference>
<accession>A0A2K8UDE6</accession>
<evidence type="ECO:0000313" key="4">
    <source>
        <dbReference type="Proteomes" id="UP000232638"/>
    </source>
</evidence>